<dbReference type="InterPro" id="IPR049886">
    <property type="entry name" value="CFI_box_CTERM_dom"/>
</dbReference>
<organism evidence="2 3">
    <name type="scientific">Bacteriovorax antarcticus</name>
    <dbReference type="NCBI Taxonomy" id="3088717"/>
    <lineage>
        <taxon>Bacteria</taxon>
        <taxon>Pseudomonadati</taxon>
        <taxon>Bdellovibrionota</taxon>
        <taxon>Bacteriovoracia</taxon>
        <taxon>Bacteriovoracales</taxon>
        <taxon>Bacteriovoracaceae</taxon>
        <taxon>Bacteriovorax</taxon>
    </lineage>
</organism>
<evidence type="ECO:0000256" key="1">
    <source>
        <dbReference type="SAM" id="Phobius"/>
    </source>
</evidence>
<dbReference type="Proteomes" id="UP001302274">
    <property type="component" value="Unassembled WGS sequence"/>
</dbReference>
<comment type="caution">
    <text evidence="2">The sequence shown here is derived from an EMBL/GenBank/DDBJ whole genome shotgun (WGS) entry which is preliminary data.</text>
</comment>
<name>A0ABU5VP59_9BACT</name>
<sequence>MAKKKDPKDASDRKREQVVELYRTRLAHLKRAQVFVKEDRMALAVDSYNKYLGILALYFDTTEDRLSPSLFDAEKDMTELLLISHAYWDLAKAYDRSPNLQRDCFRCLEQFMKFSIGFKYQHVNAQIIRKFNNKKQAHNLKAFEAAYHKIQISAKRCYVATMAFGFEDEKTETLRHFKLKIAKYNLGLDFIDFYYAHSPTLVNYLEVRPKQKFVFNTFIARPLLSTFIFFIRSHVHHTKTHS</sequence>
<keyword evidence="1" id="KW-0472">Membrane</keyword>
<keyword evidence="1" id="KW-0812">Transmembrane</keyword>
<feature type="transmembrane region" description="Helical" evidence="1">
    <location>
        <begin position="213"/>
        <end position="231"/>
    </location>
</feature>
<keyword evidence="3" id="KW-1185">Reference proteome</keyword>
<dbReference type="NCBIfam" id="NF041770">
    <property type="entry name" value="CFI_box_CTERM"/>
    <property type="match status" value="1"/>
</dbReference>
<dbReference type="EMBL" id="JAYGJQ010000001">
    <property type="protein sequence ID" value="MEA9354831.1"/>
    <property type="molecule type" value="Genomic_DNA"/>
</dbReference>
<proteinExistence type="predicted"/>
<dbReference type="RefSeq" id="WP_323574325.1">
    <property type="nucleotide sequence ID" value="NZ_JAYGJQ010000001.1"/>
</dbReference>
<evidence type="ECO:0000313" key="3">
    <source>
        <dbReference type="Proteomes" id="UP001302274"/>
    </source>
</evidence>
<evidence type="ECO:0000313" key="2">
    <source>
        <dbReference type="EMBL" id="MEA9354831.1"/>
    </source>
</evidence>
<accession>A0ABU5VP59</accession>
<gene>
    <name evidence="2" type="ORF">SHI21_01365</name>
</gene>
<reference evidence="2 3" key="1">
    <citation type="submission" date="2023-11" db="EMBL/GenBank/DDBJ databases">
        <title>A Novel Polar Bacteriovorax (B. antarcticus) Isolated from the Biocrust in Antarctica.</title>
        <authorList>
            <person name="Mun W."/>
            <person name="Choi S.Y."/>
            <person name="Mitchell R.J."/>
        </authorList>
    </citation>
    <scope>NUCLEOTIDE SEQUENCE [LARGE SCALE GENOMIC DNA]</scope>
    <source>
        <strain evidence="2 3">PP10</strain>
    </source>
</reference>
<protein>
    <submittedName>
        <fullName evidence="2">CFI-box-CTERM domain-containing protein</fullName>
    </submittedName>
</protein>
<keyword evidence="1" id="KW-1133">Transmembrane helix</keyword>